<dbReference type="SMART" id="SM00922">
    <property type="entry name" value="MR_MLE"/>
    <property type="match status" value="1"/>
</dbReference>
<feature type="domain" description="Mandelate racemase/muconate lactonizing enzyme C-terminal" evidence="4">
    <location>
        <begin position="149"/>
        <end position="245"/>
    </location>
</feature>
<reference evidence="5 6" key="1">
    <citation type="submission" date="2018-05" db="EMBL/GenBank/DDBJ databases">
        <title>Acuticoccus sediminis sp. nov., isolated from deep-sea sediment of Indian Ocean.</title>
        <authorList>
            <person name="Liu X."/>
            <person name="Lai Q."/>
            <person name="Du Y."/>
            <person name="Sun F."/>
            <person name="Zhang X."/>
            <person name="Wang S."/>
            <person name="Shao Z."/>
        </authorList>
    </citation>
    <scope>NUCLEOTIDE SEQUENCE [LARGE SCALE GENOMIC DNA]</scope>
    <source>
        <strain evidence="5 6">PTG4-2</strain>
    </source>
</reference>
<dbReference type="CDD" id="cd03316">
    <property type="entry name" value="MR_like"/>
    <property type="match status" value="1"/>
</dbReference>
<dbReference type="PANTHER" id="PTHR13794">
    <property type="entry name" value="ENOLASE SUPERFAMILY, MANDELATE RACEMASE"/>
    <property type="match status" value="1"/>
</dbReference>
<dbReference type="RefSeq" id="WP_111345023.1">
    <property type="nucleotide sequence ID" value="NZ_QHHQ01000002.1"/>
</dbReference>
<dbReference type="Pfam" id="PF02746">
    <property type="entry name" value="MR_MLE_N"/>
    <property type="match status" value="1"/>
</dbReference>
<dbReference type="InterPro" id="IPR029017">
    <property type="entry name" value="Enolase-like_N"/>
</dbReference>
<proteinExistence type="predicted"/>
<dbReference type="InterPro" id="IPR013341">
    <property type="entry name" value="Mandelate_racemase_N_dom"/>
</dbReference>
<evidence type="ECO:0000313" key="5">
    <source>
        <dbReference type="EMBL" id="RAI01848.1"/>
    </source>
</evidence>
<protein>
    <submittedName>
        <fullName evidence="5">Mandelate racemase</fullName>
    </submittedName>
</protein>
<dbReference type="Pfam" id="PF13378">
    <property type="entry name" value="MR_MLE_C"/>
    <property type="match status" value="1"/>
</dbReference>
<dbReference type="Proteomes" id="UP000249590">
    <property type="component" value="Unassembled WGS sequence"/>
</dbReference>
<accession>A0A8B2NU99</accession>
<organism evidence="5 6">
    <name type="scientific">Acuticoccus sediminis</name>
    <dbReference type="NCBI Taxonomy" id="2184697"/>
    <lineage>
        <taxon>Bacteria</taxon>
        <taxon>Pseudomonadati</taxon>
        <taxon>Pseudomonadota</taxon>
        <taxon>Alphaproteobacteria</taxon>
        <taxon>Hyphomicrobiales</taxon>
        <taxon>Amorphaceae</taxon>
        <taxon>Acuticoccus</taxon>
    </lineage>
</organism>
<dbReference type="GO" id="GO:0016836">
    <property type="term" value="F:hydro-lyase activity"/>
    <property type="evidence" value="ECO:0007669"/>
    <property type="project" value="TreeGrafter"/>
</dbReference>
<keyword evidence="2" id="KW-0479">Metal-binding</keyword>
<dbReference type="Gene3D" id="3.20.20.120">
    <property type="entry name" value="Enolase-like C-terminal domain"/>
    <property type="match status" value="1"/>
</dbReference>
<comment type="caution">
    <text evidence="5">The sequence shown here is derived from an EMBL/GenBank/DDBJ whole genome shotgun (WGS) entry which is preliminary data.</text>
</comment>
<sequence length="383" mass="40156">MGEAERIVRIEGFALACDMPQEAGNALRTFRERQSLLIRITTAGGLVGWGETWAFPAAAAAFIRSVLAPVVLGADATRPRKVQADMLRRVVPDRRGQAHMALSAIDIALWDAFGRAAGMPVSALLGGALRDRLLAYASGPLMPAGADRFAGLEGAVEGFAADGFRAVKLRVGAGLAADERAIRTARRILGPDADLMIDLNEGSTVHDALALAAQVADVGLRWIEEPIPHDDLPAYRDIAARLPVPLAGGESFCGAGAFREAAATRALSILQPDIALTGGITEVMRVAGLGDAFGVPVIPHVWGAGVNFLAGLQVAAVVATPPGARPLPLFEYDTSHNPLRAAVIDPKPDADGTIPVPDGPGLGLAIEPDRLAPYVRDHWTVEE</sequence>
<evidence type="ECO:0000259" key="4">
    <source>
        <dbReference type="SMART" id="SM00922"/>
    </source>
</evidence>
<dbReference type="InterPro" id="IPR036849">
    <property type="entry name" value="Enolase-like_C_sf"/>
</dbReference>
<dbReference type="AlphaFoldDB" id="A0A8B2NU99"/>
<comment type="cofactor">
    <cofactor evidence="1">
        <name>Mg(2+)</name>
        <dbReference type="ChEBI" id="CHEBI:18420"/>
    </cofactor>
</comment>
<dbReference type="GO" id="GO:0009063">
    <property type="term" value="P:amino acid catabolic process"/>
    <property type="evidence" value="ECO:0007669"/>
    <property type="project" value="InterPro"/>
</dbReference>
<evidence type="ECO:0000256" key="3">
    <source>
        <dbReference type="ARBA" id="ARBA00022842"/>
    </source>
</evidence>
<dbReference type="InterPro" id="IPR029065">
    <property type="entry name" value="Enolase_C-like"/>
</dbReference>
<dbReference type="SFLD" id="SFLDG00179">
    <property type="entry name" value="mandelate_racemase"/>
    <property type="match status" value="1"/>
</dbReference>
<dbReference type="GO" id="GO:0000287">
    <property type="term" value="F:magnesium ion binding"/>
    <property type="evidence" value="ECO:0007669"/>
    <property type="project" value="TreeGrafter"/>
</dbReference>
<evidence type="ECO:0000256" key="1">
    <source>
        <dbReference type="ARBA" id="ARBA00001946"/>
    </source>
</evidence>
<dbReference type="PROSITE" id="PS00908">
    <property type="entry name" value="MR_MLE_1"/>
    <property type="match status" value="1"/>
</dbReference>
<dbReference type="EMBL" id="QHHQ01000002">
    <property type="protein sequence ID" value="RAI01848.1"/>
    <property type="molecule type" value="Genomic_DNA"/>
</dbReference>
<keyword evidence="3" id="KW-0460">Magnesium</keyword>
<dbReference type="GO" id="GO:0016052">
    <property type="term" value="P:carbohydrate catabolic process"/>
    <property type="evidence" value="ECO:0007669"/>
    <property type="project" value="TreeGrafter"/>
</dbReference>
<dbReference type="PANTHER" id="PTHR13794:SF58">
    <property type="entry name" value="MITOCHONDRIAL ENOLASE SUPERFAMILY MEMBER 1"/>
    <property type="match status" value="1"/>
</dbReference>
<evidence type="ECO:0000313" key="6">
    <source>
        <dbReference type="Proteomes" id="UP000249590"/>
    </source>
</evidence>
<name>A0A8B2NU99_9HYPH</name>
<dbReference type="InterPro" id="IPR046945">
    <property type="entry name" value="RHMD-like"/>
</dbReference>
<dbReference type="PROSITE" id="PS00909">
    <property type="entry name" value="MR_MLE_2"/>
    <property type="match status" value="1"/>
</dbReference>
<dbReference type="SUPFAM" id="SSF54826">
    <property type="entry name" value="Enolase N-terminal domain-like"/>
    <property type="match status" value="1"/>
</dbReference>
<dbReference type="SFLD" id="SFLDS00001">
    <property type="entry name" value="Enolase"/>
    <property type="match status" value="1"/>
</dbReference>
<keyword evidence="6" id="KW-1185">Reference proteome</keyword>
<evidence type="ECO:0000256" key="2">
    <source>
        <dbReference type="ARBA" id="ARBA00022723"/>
    </source>
</evidence>
<dbReference type="Gene3D" id="3.30.390.10">
    <property type="entry name" value="Enolase-like, N-terminal domain"/>
    <property type="match status" value="1"/>
</dbReference>
<gene>
    <name evidence="5" type="ORF">DLJ53_10610</name>
</gene>
<dbReference type="InterPro" id="IPR013342">
    <property type="entry name" value="Mandelate_racemase_C"/>
</dbReference>
<dbReference type="SUPFAM" id="SSF51604">
    <property type="entry name" value="Enolase C-terminal domain-like"/>
    <property type="match status" value="1"/>
</dbReference>
<dbReference type="InterPro" id="IPR018110">
    <property type="entry name" value="Mandel_Rmase/mucon_lact_enz_CS"/>
</dbReference>
<dbReference type="OrthoDB" id="9802699at2"/>